<dbReference type="GO" id="GO:0016810">
    <property type="term" value="F:hydrolase activity, acting on carbon-nitrogen (but not peptide) bonds"/>
    <property type="evidence" value="ECO:0007669"/>
    <property type="project" value="InterPro"/>
</dbReference>
<evidence type="ECO:0000313" key="6">
    <source>
        <dbReference type="EMBL" id="QIR14613.1"/>
    </source>
</evidence>
<sequence length="387" mass="40717">MKLFKNAQVYAPSPLGRKDVLIGGTKIIGIEDSIELDSNNLIETIDASDLILTPGFVDSLVHITGGGGEGGYATRTPEMHVNDAIKGGVTTLVGVLGTDAQTRSLENLLAKAYALEAQGLSVFCYTGSYHYPMVTITQSIKHDIMLIDKFIGVGEVAIADHRSSQLSVHELARLTSEARVAGMLAGKAGIVSIHVGDEPAKLTLLNQVIAESDIPIAQYYPTHINRSEALFKAGVEFAKRGGVIDFTTSTTAQIIAQGEIPAAKALALALNANVPISQLTMSSDGNASLPVFDSKGKLVNLQVGAVSSLHLAMVDAVKLHKVPLELALAAVTQSPATILNLHHKGVIAKGVDADINLLHAESLNIHSVYAKGKHALAAGEVLFSTPF</sequence>
<dbReference type="EC" id="3.4.19.-" evidence="1"/>
<keyword evidence="7" id="KW-1185">Reference proteome</keyword>
<dbReference type="PANTHER" id="PTHR11647">
    <property type="entry name" value="HYDRANTOINASE/DIHYDROPYRIMIDINASE FAMILY MEMBER"/>
    <property type="match status" value="1"/>
</dbReference>
<feature type="binding site" evidence="4">
    <location>
        <position position="194"/>
    </location>
    <ligand>
        <name>Zn(2+)</name>
        <dbReference type="ChEBI" id="CHEBI:29105"/>
        <label>2</label>
        <note>catalytic</note>
    </ligand>
</feature>
<evidence type="ECO:0000259" key="5">
    <source>
        <dbReference type="Pfam" id="PF01979"/>
    </source>
</evidence>
<feature type="domain" description="Amidohydrolase-related" evidence="5">
    <location>
        <begin position="51"/>
        <end position="373"/>
    </location>
</feature>
<feature type="binding site" evidence="3">
    <location>
        <position position="162"/>
    </location>
    <ligand>
        <name>substrate</name>
    </ligand>
</feature>
<keyword evidence="1 4" id="KW-0479">Metal-binding</keyword>
<feature type="binding site" evidence="4">
    <location>
        <position position="223"/>
    </location>
    <ligand>
        <name>Zn(2+)</name>
        <dbReference type="ChEBI" id="CHEBI:29105"/>
        <label>2</label>
        <note>catalytic</note>
    </ligand>
</feature>
<feature type="binding site" evidence="4">
    <location>
        <position position="62"/>
    </location>
    <ligand>
        <name>Zn(2+)</name>
        <dbReference type="ChEBI" id="CHEBI:29105"/>
        <label>1</label>
        <note>catalytic</note>
    </ligand>
</feature>
<dbReference type="GO" id="GO:0008237">
    <property type="term" value="F:metallopeptidase activity"/>
    <property type="evidence" value="ECO:0007669"/>
    <property type="project" value="UniProtKB-KW"/>
</dbReference>
<dbReference type="GO" id="GO:0005737">
    <property type="term" value="C:cytoplasm"/>
    <property type="evidence" value="ECO:0007669"/>
    <property type="project" value="UniProtKB-SubCell"/>
</dbReference>
<dbReference type="RefSeq" id="WP_167677549.1">
    <property type="nucleotide sequence ID" value="NZ_CP050313.1"/>
</dbReference>
<dbReference type="KEGG" id="saes:HBH39_09015"/>
<dbReference type="Gene3D" id="3.20.20.140">
    <property type="entry name" value="Metal-dependent hydrolases"/>
    <property type="match status" value="1"/>
</dbReference>
<evidence type="ECO:0000256" key="1">
    <source>
        <dbReference type="PIRNR" id="PIRNR001238"/>
    </source>
</evidence>
<dbReference type="GO" id="GO:0046872">
    <property type="term" value="F:metal ion binding"/>
    <property type="evidence" value="ECO:0007669"/>
    <property type="project" value="UniProtKB-KW"/>
</dbReference>
<dbReference type="GO" id="GO:0006508">
    <property type="term" value="P:proteolysis"/>
    <property type="evidence" value="ECO:0007669"/>
    <property type="project" value="UniProtKB-KW"/>
</dbReference>
<dbReference type="GO" id="GO:0008798">
    <property type="term" value="F:beta-aspartyl-peptidase activity"/>
    <property type="evidence" value="ECO:0007669"/>
    <property type="project" value="InterPro"/>
</dbReference>
<protein>
    <recommendedName>
        <fullName evidence="1">Isoaspartyl dipeptidase</fullName>
        <ecNumber evidence="1">3.4.19.-</ecNumber>
    </recommendedName>
</protein>
<evidence type="ECO:0000256" key="2">
    <source>
        <dbReference type="PIRSR" id="PIRSR001238-1"/>
    </source>
</evidence>
<feature type="binding site" evidence="3">
    <location>
        <position position="226"/>
    </location>
    <ligand>
        <name>substrate</name>
    </ligand>
</feature>
<comment type="similarity">
    <text evidence="1">Belongs to the peptidase M38 family.</text>
</comment>
<comment type="PTM">
    <text evidence="1">Carboxylation allows a single lysine to coordinate two zinc ions.</text>
</comment>
<dbReference type="SUPFAM" id="SSF51556">
    <property type="entry name" value="Metallo-dependent hydrolases"/>
    <property type="match status" value="1"/>
</dbReference>
<comment type="cofactor">
    <cofactor evidence="1 4">
        <name>Zn(2+)</name>
        <dbReference type="ChEBI" id="CHEBI:29105"/>
    </cofactor>
    <text evidence="1 4">Binds 2 Zn(2+) ions per subunit.</text>
</comment>
<organism evidence="6 7">
    <name type="scientific">Shewanella aestuarii</name>
    <dbReference type="NCBI Taxonomy" id="1028752"/>
    <lineage>
        <taxon>Bacteria</taxon>
        <taxon>Pseudomonadati</taxon>
        <taxon>Pseudomonadota</taxon>
        <taxon>Gammaproteobacteria</taxon>
        <taxon>Alteromonadales</taxon>
        <taxon>Shewanellaceae</taxon>
        <taxon>Shewanella</taxon>
    </lineage>
</organism>
<dbReference type="PIRSF" id="PIRSF001238">
    <property type="entry name" value="IadA"/>
    <property type="match status" value="1"/>
</dbReference>
<proteinExistence type="inferred from homology"/>
<feature type="active site" description="Proton acceptor" evidence="2">
    <location>
        <position position="284"/>
    </location>
</feature>
<accession>A0A6G9QKF2</accession>
<feature type="binding site" evidence="3">
    <location>
        <position position="129"/>
    </location>
    <ligand>
        <name>substrate</name>
    </ligand>
</feature>
<reference evidence="6 7" key="1">
    <citation type="submission" date="2020-03" db="EMBL/GenBank/DDBJ databases">
        <title>Complete genome sequence of Shewanella sp.</title>
        <authorList>
            <person name="Kim Y.-S."/>
            <person name="Kim S.-J."/>
            <person name="Jung H.-K."/>
            <person name="Kim K.-H."/>
        </authorList>
    </citation>
    <scope>NUCLEOTIDE SEQUENCE [LARGE SCALE GENOMIC DNA]</scope>
    <source>
        <strain evidence="6 7">PN3F2</strain>
    </source>
</reference>
<evidence type="ECO:0000256" key="3">
    <source>
        <dbReference type="PIRSR" id="PIRSR001238-2"/>
    </source>
</evidence>
<comment type="function">
    <text evidence="1">Catalyzes the hydrolytic cleavage of a subset of L-isoaspartyl (L-beta-aspartyl) dipeptides. Used to degrade proteins damaged by L-isoaspartyl residues formation.</text>
</comment>
<dbReference type="Proteomes" id="UP000502608">
    <property type="component" value="Chromosome"/>
</dbReference>
<dbReference type="SUPFAM" id="SSF51338">
    <property type="entry name" value="Composite domain of metallo-dependent hydrolases"/>
    <property type="match status" value="1"/>
</dbReference>
<evidence type="ECO:0000256" key="4">
    <source>
        <dbReference type="PIRSR" id="PIRSR001238-3"/>
    </source>
</evidence>
<dbReference type="InterPro" id="IPR010229">
    <property type="entry name" value="Pept_M38_dipep"/>
</dbReference>
<gene>
    <name evidence="6" type="ORF">HBH39_09015</name>
</gene>
<dbReference type="AlphaFoldDB" id="A0A6G9QKF2"/>
<keyword evidence="1" id="KW-0645">Protease</keyword>
<dbReference type="InterPro" id="IPR006680">
    <property type="entry name" value="Amidohydro-rel"/>
</dbReference>
<dbReference type="PANTHER" id="PTHR11647:SF1">
    <property type="entry name" value="COLLAPSIN RESPONSE MEDIATOR PROTEIN"/>
    <property type="match status" value="1"/>
</dbReference>
<dbReference type="InterPro" id="IPR050378">
    <property type="entry name" value="Metallo-dep_Hydrolases_sf"/>
</dbReference>
<name>A0A6G9QKF2_9GAMM</name>
<keyword evidence="1 4" id="KW-0862">Zinc</keyword>
<keyword evidence="1" id="KW-0482">Metalloprotease</keyword>
<dbReference type="EMBL" id="CP050313">
    <property type="protein sequence ID" value="QIR14613.1"/>
    <property type="molecule type" value="Genomic_DNA"/>
</dbReference>
<dbReference type="Gene3D" id="2.30.40.10">
    <property type="entry name" value="Urease, subunit C, domain 1"/>
    <property type="match status" value="1"/>
</dbReference>
<keyword evidence="1 6" id="KW-0378">Hydrolase</keyword>
<dbReference type="Pfam" id="PF01979">
    <property type="entry name" value="Amidohydro_1"/>
    <property type="match status" value="1"/>
</dbReference>
<feature type="binding site" evidence="4">
    <location>
        <position position="284"/>
    </location>
    <ligand>
        <name>Zn(2+)</name>
        <dbReference type="ChEBI" id="CHEBI:29105"/>
        <label>1</label>
        <note>catalytic</note>
    </ligand>
</feature>
<feature type="binding site" evidence="3">
    <location>
        <begin position="67"/>
        <end position="69"/>
    </location>
    <ligand>
        <name>substrate</name>
    </ligand>
</feature>
<dbReference type="InterPro" id="IPR032466">
    <property type="entry name" value="Metal_Hydrolase"/>
</dbReference>
<dbReference type="NCBIfam" id="TIGR01975">
    <property type="entry name" value="isoAsp_dipep"/>
    <property type="match status" value="1"/>
</dbReference>
<evidence type="ECO:0000313" key="7">
    <source>
        <dbReference type="Proteomes" id="UP000502608"/>
    </source>
</evidence>
<feature type="binding site" evidence="3">
    <location>
        <position position="98"/>
    </location>
    <ligand>
        <name>substrate</name>
    </ligand>
</feature>
<comment type="subcellular location">
    <subcellularLocation>
        <location evidence="1">Cytoplasm</location>
    </subcellularLocation>
</comment>
<dbReference type="InterPro" id="IPR011059">
    <property type="entry name" value="Metal-dep_hydrolase_composite"/>
</dbReference>
<feature type="binding site" evidence="3">
    <location>
        <position position="288"/>
    </location>
    <ligand>
        <name>substrate</name>
    </ligand>
</feature>